<dbReference type="PANTHER" id="PTHR45786">
    <property type="entry name" value="DNA BINDING PROTEIN-LIKE"/>
    <property type="match status" value="1"/>
</dbReference>
<proteinExistence type="predicted"/>
<protein>
    <recommendedName>
        <fullName evidence="2">Helitron helicase-like domain-containing protein</fullName>
    </recommendedName>
</protein>
<dbReference type="EMBL" id="JAUUTY010000004">
    <property type="protein sequence ID" value="KAK1652316.1"/>
    <property type="molecule type" value="Genomic_DNA"/>
</dbReference>
<evidence type="ECO:0000259" key="2">
    <source>
        <dbReference type="Pfam" id="PF14214"/>
    </source>
</evidence>
<reference evidence="3" key="1">
    <citation type="submission" date="2023-07" db="EMBL/GenBank/DDBJ databases">
        <title>A chromosome-level genome assembly of Lolium multiflorum.</title>
        <authorList>
            <person name="Chen Y."/>
            <person name="Copetti D."/>
            <person name="Kolliker R."/>
            <person name="Studer B."/>
        </authorList>
    </citation>
    <scope>NUCLEOTIDE SEQUENCE</scope>
    <source>
        <strain evidence="3">02402/16</strain>
        <tissue evidence="3">Leaf</tissue>
    </source>
</reference>
<comment type="caution">
    <text evidence="3">The sequence shown here is derived from an EMBL/GenBank/DDBJ whole genome shotgun (WGS) entry which is preliminary data.</text>
</comment>
<evidence type="ECO:0000313" key="4">
    <source>
        <dbReference type="Proteomes" id="UP001231189"/>
    </source>
</evidence>
<evidence type="ECO:0000313" key="3">
    <source>
        <dbReference type="EMBL" id="KAK1652316.1"/>
    </source>
</evidence>
<evidence type="ECO:0000256" key="1">
    <source>
        <dbReference type="SAM" id="MobiDB-lite"/>
    </source>
</evidence>
<organism evidence="3 4">
    <name type="scientific">Lolium multiflorum</name>
    <name type="common">Italian ryegrass</name>
    <name type="synonym">Lolium perenne subsp. multiflorum</name>
    <dbReference type="NCBI Taxonomy" id="4521"/>
    <lineage>
        <taxon>Eukaryota</taxon>
        <taxon>Viridiplantae</taxon>
        <taxon>Streptophyta</taxon>
        <taxon>Embryophyta</taxon>
        <taxon>Tracheophyta</taxon>
        <taxon>Spermatophyta</taxon>
        <taxon>Magnoliopsida</taxon>
        <taxon>Liliopsida</taxon>
        <taxon>Poales</taxon>
        <taxon>Poaceae</taxon>
        <taxon>BOP clade</taxon>
        <taxon>Pooideae</taxon>
        <taxon>Poodae</taxon>
        <taxon>Poeae</taxon>
        <taxon>Poeae Chloroplast Group 2 (Poeae type)</taxon>
        <taxon>Loliodinae</taxon>
        <taxon>Loliinae</taxon>
        <taxon>Lolium</taxon>
    </lineage>
</organism>
<feature type="compositionally biased region" description="Basic residues" evidence="1">
    <location>
        <begin position="246"/>
        <end position="259"/>
    </location>
</feature>
<sequence>MRPGIFNPILHGKRLFQQFAVDTYIKIENSRLDYIWNNQDKIRADLYQGLMDSLHAGEGSADAIGKRTVLSTSFIGGPRDKRRRYMDAMALVRKYGKPDIFLTMTCNPNWDEIKRELYPGQTPQDRPDLVVRVFRVKLEELKNKLLHKDILGKVKAYVYVVEFQKRGLPHAHFLLIMEGRFKLTCPENSDPPAEDESDEVKCLRNSENSNMNKELPELFGMLKAAEIEIKKEHQVLMVNKTTSFKKQGKSKGKFKKGGKKAATPPMKPKNGPKPDAECY</sequence>
<keyword evidence="4" id="KW-1185">Reference proteome</keyword>
<dbReference type="Proteomes" id="UP001231189">
    <property type="component" value="Unassembled WGS sequence"/>
</dbReference>
<feature type="region of interest" description="Disordered" evidence="1">
    <location>
        <begin position="240"/>
        <end position="279"/>
    </location>
</feature>
<accession>A0AAD8SJ19</accession>
<dbReference type="PANTHER" id="PTHR45786:SF68">
    <property type="entry name" value="OS02G0701800 PROTEIN"/>
    <property type="match status" value="1"/>
</dbReference>
<feature type="domain" description="Helitron helicase-like" evidence="2">
    <location>
        <begin position="2"/>
        <end position="175"/>
    </location>
</feature>
<dbReference type="InterPro" id="IPR025476">
    <property type="entry name" value="Helitron_helicase-like"/>
</dbReference>
<gene>
    <name evidence="3" type="ORF">QYE76_070121</name>
</gene>
<dbReference type="AlphaFoldDB" id="A0AAD8SJ19"/>
<dbReference type="Pfam" id="PF14214">
    <property type="entry name" value="Helitron_like_N"/>
    <property type="match status" value="1"/>
</dbReference>
<name>A0AAD8SJ19_LOLMU</name>